<dbReference type="InterPro" id="IPR011642">
    <property type="entry name" value="Gate_dom"/>
</dbReference>
<accession>A0A7I9VSS2</accession>
<dbReference type="PANTHER" id="PTHR35793:SF2">
    <property type="entry name" value="INNER MEMBRANE PROTEIN YJIG"/>
    <property type="match status" value="1"/>
</dbReference>
<dbReference type="EMBL" id="BJTG01000013">
    <property type="protein sequence ID" value="GEJ59351.1"/>
    <property type="molecule type" value="Genomic_DNA"/>
</dbReference>
<dbReference type="AlphaFoldDB" id="A0A7I9VSS2"/>
<evidence type="ECO:0000313" key="4">
    <source>
        <dbReference type="Proteomes" id="UP000503640"/>
    </source>
</evidence>
<evidence type="ECO:0000313" key="3">
    <source>
        <dbReference type="EMBL" id="GEJ59351.1"/>
    </source>
</evidence>
<keyword evidence="1" id="KW-0812">Transmembrane</keyword>
<name>A0A7I9VSS2_9BACT</name>
<dbReference type="Pfam" id="PF07670">
    <property type="entry name" value="Gate"/>
    <property type="match status" value="1"/>
</dbReference>
<reference evidence="4" key="1">
    <citation type="journal article" date="2020" name="Appl. Environ. Microbiol.">
        <title>Diazotrophic Anaeromyxobacter Isolates from Soils.</title>
        <authorList>
            <person name="Masuda Y."/>
            <person name="Yamanaka H."/>
            <person name="Xu Z.X."/>
            <person name="Shiratori Y."/>
            <person name="Aono T."/>
            <person name="Amachi S."/>
            <person name="Senoo K."/>
            <person name="Itoh H."/>
        </authorList>
    </citation>
    <scope>NUCLEOTIDE SEQUENCE [LARGE SCALE GENOMIC DNA]</scope>
    <source>
        <strain evidence="4">R267</strain>
    </source>
</reference>
<organism evidence="3 4">
    <name type="scientific">Anaeromyxobacter diazotrophicus</name>
    <dbReference type="NCBI Taxonomy" id="2590199"/>
    <lineage>
        <taxon>Bacteria</taxon>
        <taxon>Pseudomonadati</taxon>
        <taxon>Myxococcota</taxon>
        <taxon>Myxococcia</taxon>
        <taxon>Myxococcales</taxon>
        <taxon>Cystobacterineae</taxon>
        <taxon>Anaeromyxobacteraceae</taxon>
        <taxon>Anaeromyxobacter</taxon>
    </lineage>
</organism>
<protein>
    <submittedName>
        <fullName evidence="3">Spore maturation protein</fullName>
    </submittedName>
</protein>
<dbReference type="Proteomes" id="UP000503640">
    <property type="component" value="Unassembled WGS sequence"/>
</dbReference>
<dbReference type="PANTHER" id="PTHR35793">
    <property type="entry name" value="INNER MEMBRANE PROTEIN YJIG"/>
    <property type="match status" value="1"/>
</dbReference>
<keyword evidence="1" id="KW-0472">Membrane</keyword>
<dbReference type="InterPro" id="IPR052549">
    <property type="entry name" value="SpmB"/>
</dbReference>
<keyword evidence="1" id="KW-1133">Transmembrane helix</keyword>
<dbReference type="RefSeq" id="WP_209005199.1">
    <property type="nucleotide sequence ID" value="NZ_BJTG01000013.1"/>
</dbReference>
<proteinExistence type="predicted"/>
<evidence type="ECO:0000259" key="2">
    <source>
        <dbReference type="Pfam" id="PF07670"/>
    </source>
</evidence>
<feature type="transmembrane region" description="Helical" evidence="1">
    <location>
        <begin position="120"/>
        <end position="142"/>
    </location>
</feature>
<comment type="caution">
    <text evidence="3">The sequence shown here is derived from an EMBL/GenBank/DDBJ whole genome shotgun (WGS) entry which is preliminary data.</text>
</comment>
<evidence type="ECO:0000256" key="1">
    <source>
        <dbReference type="SAM" id="Phobius"/>
    </source>
</evidence>
<dbReference type="GO" id="GO:0005886">
    <property type="term" value="C:plasma membrane"/>
    <property type="evidence" value="ECO:0007669"/>
    <property type="project" value="TreeGrafter"/>
</dbReference>
<feature type="transmembrane region" description="Helical" evidence="1">
    <location>
        <begin position="46"/>
        <end position="64"/>
    </location>
</feature>
<feature type="transmembrane region" description="Helical" evidence="1">
    <location>
        <begin position="154"/>
        <end position="177"/>
    </location>
</feature>
<feature type="domain" description="Nucleoside transporter/FeoB GTPase Gate" evidence="2">
    <location>
        <begin position="48"/>
        <end position="145"/>
    </location>
</feature>
<keyword evidence="4" id="KW-1185">Reference proteome</keyword>
<gene>
    <name evidence="3" type="ORF">AMYX_40920</name>
</gene>
<sequence length="179" mass="18185">MGRAALQLLSSWAIPLAVAGVPLLALARKQQVYPAFLEGAREGFETAVRIIPPLVAVVVALGMFKASGALDGVARALAPLTSALGLPAPVLPLVLVRPLSGGAALGVVADVLRTEGPDSLAGRLASVMAGSTETTFYVLAVYMGAARVTRYRHALAAGLLADAAGFAAAALVVHAYFGR</sequence>